<gene>
    <name evidence="1" type="ORF">SAMN04489806_0232</name>
</gene>
<dbReference type="InterPro" id="IPR036388">
    <property type="entry name" value="WH-like_DNA-bd_sf"/>
</dbReference>
<dbReference type="OrthoDB" id="3526885at2"/>
<dbReference type="EMBL" id="FNRY01000001">
    <property type="protein sequence ID" value="SEB37111.1"/>
    <property type="molecule type" value="Genomic_DNA"/>
</dbReference>
<dbReference type="STRING" id="640635.SAMN04489806_0232"/>
<sequence length="194" mass="21335">MKSSAPLLAPILRSDTQGRMLAALMMSPDVELSLTELAQRSNAAVPTILRDVDRLVSGGYLEDRRIGRSRLIRANTAHPLFHPLREIVLYGYGPEVVLAQLLEDVADVQDAYIYGSWAARANGVPGHDPQDIDVLVIGHADNGALYDLAKRATDAVGKEVNVRQVSQERWESGNDGFMTTVRSRPLIRVLEPPQ</sequence>
<dbReference type="Gene3D" id="3.30.460.10">
    <property type="entry name" value="Beta Polymerase, domain 2"/>
    <property type="match status" value="1"/>
</dbReference>
<dbReference type="SUPFAM" id="SSF46785">
    <property type="entry name" value="Winged helix' DNA-binding domain"/>
    <property type="match status" value="1"/>
</dbReference>
<dbReference type="Proteomes" id="UP000199183">
    <property type="component" value="Unassembled WGS sequence"/>
</dbReference>
<protein>
    <recommendedName>
        <fullName evidence="3">MarR family protein</fullName>
    </recommendedName>
</protein>
<dbReference type="InterPro" id="IPR036390">
    <property type="entry name" value="WH_DNA-bd_sf"/>
</dbReference>
<dbReference type="InterPro" id="IPR043519">
    <property type="entry name" value="NT_sf"/>
</dbReference>
<evidence type="ECO:0000313" key="1">
    <source>
        <dbReference type="EMBL" id="SEB37111.1"/>
    </source>
</evidence>
<keyword evidence="2" id="KW-1185">Reference proteome</keyword>
<proteinExistence type="predicted"/>
<dbReference type="InterPro" id="IPR011991">
    <property type="entry name" value="ArsR-like_HTH"/>
</dbReference>
<organism evidence="1 2">
    <name type="scientific">Paramicrobacterium humi</name>
    <dbReference type="NCBI Taxonomy" id="640635"/>
    <lineage>
        <taxon>Bacteria</taxon>
        <taxon>Bacillati</taxon>
        <taxon>Actinomycetota</taxon>
        <taxon>Actinomycetes</taxon>
        <taxon>Micrococcales</taxon>
        <taxon>Microbacteriaceae</taxon>
        <taxon>Paramicrobacterium</taxon>
    </lineage>
</organism>
<accession>A0A1H4ISL0</accession>
<dbReference type="CDD" id="cd00090">
    <property type="entry name" value="HTH_ARSR"/>
    <property type="match status" value="1"/>
</dbReference>
<evidence type="ECO:0008006" key="3">
    <source>
        <dbReference type="Google" id="ProtNLM"/>
    </source>
</evidence>
<reference evidence="1 2" key="1">
    <citation type="submission" date="2016-10" db="EMBL/GenBank/DDBJ databases">
        <authorList>
            <person name="de Groot N.N."/>
        </authorList>
    </citation>
    <scope>NUCLEOTIDE SEQUENCE [LARGE SCALE GENOMIC DNA]</scope>
    <source>
        <strain evidence="1 2">DSM 21799</strain>
    </source>
</reference>
<dbReference type="Gene3D" id="1.10.10.10">
    <property type="entry name" value="Winged helix-like DNA-binding domain superfamily/Winged helix DNA-binding domain"/>
    <property type="match status" value="1"/>
</dbReference>
<dbReference type="AlphaFoldDB" id="A0A1H4ISL0"/>
<evidence type="ECO:0000313" key="2">
    <source>
        <dbReference type="Proteomes" id="UP000199183"/>
    </source>
</evidence>
<name>A0A1H4ISL0_9MICO</name>